<keyword evidence="2" id="KW-1185">Reference proteome</keyword>
<dbReference type="Proteomes" id="UP001163882">
    <property type="component" value="Chromosome"/>
</dbReference>
<dbReference type="Gene3D" id="1.10.10.10">
    <property type="entry name" value="Winged helix-like DNA-binding domain superfamily/Winged helix DNA-binding domain"/>
    <property type="match status" value="1"/>
</dbReference>
<reference evidence="1" key="1">
    <citation type="submission" date="2022-10" db="EMBL/GenBank/DDBJ databases">
        <title>YIM 151497 complete genome.</title>
        <authorList>
            <person name="Chen X."/>
        </authorList>
    </citation>
    <scope>NUCLEOTIDE SEQUENCE</scope>
    <source>
        <strain evidence="1">YIM 151497</strain>
    </source>
</reference>
<name>A0ABY6IVP6_9HYPH</name>
<accession>A0ABY6IVP6</accession>
<evidence type="ECO:0008006" key="3">
    <source>
        <dbReference type="Google" id="ProtNLM"/>
    </source>
</evidence>
<evidence type="ECO:0000313" key="2">
    <source>
        <dbReference type="Proteomes" id="UP001163882"/>
    </source>
</evidence>
<dbReference type="SUPFAM" id="SSF46785">
    <property type="entry name" value="Winged helix' DNA-binding domain"/>
    <property type="match status" value="1"/>
</dbReference>
<protein>
    <recommendedName>
        <fullName evidence="3">HTH marR-type domain-containing protein</fullName>
    </recommendedName>
</protein>
<evidence type="ECO:0000313" key="1">
    <source>
        <dbReference type="EMBL" id="UYQ73494.1"/>
    </source>
</evidence>
<organism evidence="1 2">
    <name type="scientific">Pelagibacterium flavum</name>
    <dbReference type="NCBI Taxonomy" id="2984530"/>
    <lineage>
        <taxon>Bacteria</taxon>
        <taxon>Pseudomonadati</taxon>
        <taxon>Pseudomonadota</taxon>
        <taxon>Alphaproteobacteria</taxon>
        <taxon>Hyphomicrobiales</taxon>
        <taxon>Devosiaceae</taxon>
        <taxon>Pelagibacterium</taxon>
    </lineage>
</organism>
<proteinExistence type="predicted"/>
<dbReference type="InterPro" id="IPR036390">
    <property type="entry name" value="WH_DNA-bd_sf"/>
</dbReference>
<dbReference type="EMBL" id="CP107716">
    <property type="protein sequence ID" value="UYQ73494.1"/>
    <property type="molecule type" value="Genomic_DNA"/>
</dbReference>
<dbReference type="InterPro" id="IPR036388">
    <property type="entry name" value="WH-like_DNA-bd_sf"/>
</dbReference>
<dbReference type="RefSeq" id="WP_264227075.1">
    <property type="nucleotide sequence ID" value="NZ_CP107716.1"/>
</dbReference>
<sequence>MFFFFLGAREPLDSPELERFGRALEVIQTRYPTMTLGMLSTLFAIGMAPKHEGALISMSDLVEHLSEQKYSTVARQLELLGEGNDQKAGMGLIEKRVDPNDRRTRYVALSDGGRHLLYELDAILAPDLLSGSGTDVPVR</sequence>
<gene>
    <name evidence="1" type="ORF">OF122_06995</name>
</gene>